<evidence type="ECO:0000313" key="2">
    <source>
        <dbReference type="EMBL" id="PXF63387.1"/>
    </source>
</evidence>
<accession>A0A318D955</accession>
<keyword evidence="3" id="KW-1185">Reference proteome</keyword>
<sequence length="303" mass="35260">MLYYLASDTGSTNKNKVELKAKSQFDERESRATEQSVQDERVDETQGLPANLGEKEPTLDCHTRYQKHPNWQEISDIYESFYLSMGEMMGEHHYQQLPLDAVKSYADAGDVDAMFHYGSELIWKGGFGIYFNELNRAETLTQEERKERINNHQPNLPMLEQGAGYLVDSATQGKLGGLIELQLLSHHILKRQMSREDNYENTKQALMLSMAYEALLMQVFINDADMMQGFLFADDREELIQQFLKDYPQQELESIEQEASKIKERLFGYWQDKRESLGLPIYPDKFPPHLEQHVKDKRRLCDG</sequence>
<reference evidence="2 3" key="1">
    <citation type="submission" date="2018-05" db="EMBL/GenBank/DDBJ databases">
        <title>Kangiella spongicola genome sequence.</title>
        <authorList>
            <person name="Maclea K.S."/>
            <person name="Goen A.E."/>
            <person name="Kelley C."/>
            <person name="Underriner A."/>
            <person name="Silverwood T."/>
            <person name="Trachtenberg A.M."/>
        </authorList>
    </citation>
    <scope>NUCLEOTIDE SEQUENCE [LARGE SCALE GENOMIC DNA]</scope>
    <source>
        <strain evidence="2 3">ATCC BAA-2076</strain>
    </source>
</reference>
<dbReference type="Proteomes" id="UP000247689">
    <property type="component" value="Unassembled WGS sequence"/>
</dbReference>
<protein>
    <submittedName>
        <fullName evidence="2">Uncharacterized protein</fullName>
    </submittedName>
</protein>
<comment type="caution">
    <text evidence="2">The sequence shown here is derived from an EMBL/GenBank/DDBJ whole genome shotgun (WGS) entry which is preliminary data.</text>
</comment>
<organism evidence="2 3">
    <name type="scientific">Kangiella spongicola</name>
    <dbReference type="NCBI Taxonomy" id="796379"/>
    <lineage>
        <taxon>Bacteria</taxon>
        <taxon>Pseudomonadati</taxon>
        <taxon>Pseudomonadota</taxon>
        <taxon>Gammaproteobacteria</taxon>
        <taxon>Kangiellales</taxon>
        <taxon>Kangiellaceae</taxon>
        <taxon>Kangiella</taxon>
    </lineage>
</organism>
<feature type="compositionally biased region" description="Basic and acidic residues" evidence="1">
    <location>
        <begin position="18"/>
        <end position="44"/>
    </location>
</feature>
<evidence type="ECO:0000256" key="1">
    <source>
        <dbReference type="SAM" id="MobiDB-lite"/>
    </source>
</evidence>
<name>A0A318D955_9GAMM</name>
<dbReference type="EMBL" id="QICH01000002">
    <property type="protein sequence ID" value="PXF63387.1"/>
    <property type="molecule type" value="Genomic_DNA"/>
</dbReference>
<dbReference type="AlphaFoldDB" id="A0A318D955"/>
<evidence type="ECO:0000313" key="3">
    <source>
        <dbReference type="Proteomes" id="UP000247689"/>
    </source>
</evidence>
<feature type="region of interest" description="Disordered" evidence="1">
    <location>
        <begin position="18"/>
        <end position="56"/>
    </location>
</feature>
<proteinExistence type="predicted"/>
<gene>
    <name evidence="2" type="ORF">DL796_08125</name>
</gene>